<dbReference type="OrthoDB" id="671583at2"/>
<dbReference type="SMART" id="SM00248">
    <property type="entry name" value="ANK"/>
    <property type="match status" value="4"/>
</dbReference>
<reference evidence="5" key="1">
    <citation type="submission" date="2016-07" db="EMBL/GenBank/DDBJ databases">
        <authorList>
            <person name="Florea S."/>
            <person name="Webb J.S."/>
            <person name="Jaromczyk J."/>
            <person name="Schardl C.L."/>
        </authorList>
    </citation>
    <scope>NUCLEOTIDE SEQUENCE [LARGE SCALE GENOMIC DNA]</scope>
    <source>
        <strain evidence="5">MIT 01-6242</strain>
    </source>
</reference>
<keyword evidence="1" id="KW-0677">Repeat</keyword>
<dbReference type="SUPFAM" id="SSF48403">
    <property type="entry name" value="Ankyrin repeat"/>
    <property type="match status" value="1"/>
</dbReference>
<dbReference type="InterPro" id="IPR002110">
    <property type="entry name" value="Ankyrin_rpt"/>
</dbReference>
<dbReference type="Pfam" id="PF13637">
    <property type="entry name" value="Ank_4"/>
    <property type="match status" value="1"/>
</dbReference>
<dbReference type="PANTHER" id="PTHR24198:SF165">
    <property type="entry name" value="ANKYRIN REPEAT-CONTAINING PROTEIN-RELATED"/>
    <property type="match status" value="1"/>
</dbReference>
<dbReference type="KEGG" id="het:BBW65_07595"/>
<organism evidence="4 5">
    <name type="scientific">Helicobacter enhydrae</name>
    <dbReference type="NCBI Taxonomy" id="222136"/>
    <lineage>
        <taxon>Bacteria</taxon>
        <taxon>Pseudomonadati</taxon>
        <taxon>Campylobacterota</taxon>
        <taxon>Epsilonproteobacteria</taxon>
        <taxon>Campylobacterales</taxon>
        <taxon>Helicobacteraceae</taxon>
        <taxon>Helicobacter</taxon>
    </lineage>
</organism>
<dbReference type="InterPro" id="IPR036770">
    <property type="entry name" value="Ankyrin_rpt-contain_sf"/>
</dbReference>
<accession>A0A1B1U7B5</accession>
<evidence type="ECO:0000256" key="1">
    <source>
        <dbReference type="ARBA" id="ARBA00022737"/>
    </source>
</evidence>
<dbReference type="PANTHER" id="PTHR24198">
    <property type="entry name" value="ANKYRIN REPEAT AND PROTEIN KINASE DOMAIN-CONTAINING PROTEIN"/>
    <property type="match status" value="1"/>
</dbReference>
<dbReference type="PRINTS" id="PR01415">
    <property type="entry name" value="ANKYRIN"/>
</dbReference>
<gene>
    <name evidence="4" type="ORF">BBW65_07595</name>
</gene>
<dbReference type="Gene3D" id="1.25.40.20">
    <property type="entry name" value="Ankyrin repeat-containing domain"/>
    <property type="match status" value="1"/>
</dbReference>
<feature type="repeat" description="ANK" evidence="3">
    <location>
        <begin position="81"/>
        <end position="113"/>
    </location>
</feature>
<name>A0A1B1U7B5_9HELI</name>
<sequence length="158" mass="18039">MQQKLTLEEQDKLEELCASAFDFARQNDKESLEILLNAGLNVNLANHKGNTLLMLAAYNNSFEVTKMLLERGAEVDKRNDRNQTPLAGVCFKGYYDIAKLLVEYGADVDADNGMGLTPLNCAIMFRRTEILELLRQHSKQSLSFFQKIGLWFFKKIKK</sequence>
<dbReference type="PROSITE" id="PS50088">
    <property type="entry name" value="ANK_REPEAT"/>
    <property type="match status" value="2"/>
</dbReference>
<protein>
    <submittedName>
        <fullName evidence="4">Uncharacterized protein</fullName>
    </submittedName>
</protein>
<evidence type="ECO:0000313" key="5">
    <source>
        <dbReference type="Proteomes" id="UP000092884"/>
    </source>
</evidence>
<dbReference type="EMBL" id="CP016503">
    <property type="protein sequence ID" value="ANV98668.1"/>
    <property type="molecule type" value="Genomic_DNA"/>
</dbReference>
<feature type="repeat" description="ANK" evidence="3">
    <location>
        <begin position="48"/>
        <end position="80"/>
    </location>
</feature>
<evidence type="ECO:0000313" key="4">
    <source>
        <dbReference type="EMBL" id="ANV98668.1"/>
    </source>
</evidence>
<dbReference type="Proteomes" id="UP000092884">
    <property type="component" value="Chromosome"/>
</dbReference>
<dbReference type="STRING" id="222136.BBW65_07595"/>
<evidence type="ECO:0000256" key="2">
    <source>
        <dbReference type="ARBA" id="ARBA00023043"/>
    </source>
</evidence>
<evidence type="ECO:0000256" key="3">
    <source>
        <dbReference type="PROSITE-ProRule" id="PRU00023"/>
    </source>
</evidence>
<dbReference type="PROSITE" id="PS50297">
    <property type="entry name" value="ANK_REP_REGION"/>
    <property type="match status" value="2"/>
</dbReference>
<keyword evidence="5" id="KW-1185">Reference proteome</keyword>
<keyword evidence="2 3" id="KW-0040">ANK repeat</keyword>
<proteinExistence type="predicted"/>
<dbReference type="Pfam" id="PF12796">
    <property type="entry name" value="Ank_2"/>
    <property type="match status" value="1"/>
</dbReference>
<dbReference type="AlphaFoldDB" id="A0A1B1U7B5"/>
<dbReference type="RefSeq" id="WP_066341649.1">
    <property type="nucleotide sequence ID" value="NZ_CP016503.1"/>
</dbReference>